<evidence type="ECO:0000256" key="3">
    <source>
        <dbReference type="ARBA" id="ARBA00023015"/>
    </source>
</evidence>
<dbReference type="Pfam" id="PF00072">
    <property type="entry name" value="Response_reg"/>
    <property type="match status" value="1"/>
</dbReference>
<dbReference type="PANTHER" id="PTHR43214:SF1">
    <property type="entry name" value="TRANSCRIPTIONAL REGULATORY PROTEIN COMA"/>
    <property type="match status" value="1"/>
</dbReference>
<protein>
    <submittedName>
        <fullName evidence="9">Two component transcriptional regulator, LuxR family</fullName>
    </submittedName>
</protein>
<comment type="subcellular location">
    <subcellularLocation>
        <location evidence="1">Cytoplasm</location>
    </subcellularLocation>
</comment>
<feature type="domain" description="Response regulatory" evidence="8">
    <location>
        <begin position="3"/>
        <end position="118"/>
    </location>
</feature>
<dbReference type="EMBL" id="FODJ01000002">
    <property type="protein sequence ID" value="SEN90426.1"/>
    <property type="molecule type" value="Genomic_DNA"/>
</dbReference>
<dbReference type="OrthoDB" id="118459at2"/>
<evidence type="ECO:0000313" key="9">
    <source>
        <dbReference type="EMBL" id="SEN90426.1"/>
    </source>
</evidence>
<proteinExistence type="predicted"/>
<dbReference type="SUPFAM" id="SSF52172">
    <property type="entry name" value="CheY-like"/>
    <property type="match status" value="1"/>
</dbReference>
<keyword evidence="4" id="KW-0238">DNA-binding</keyword>
<evidence type="ECO:0000259" key="7">
    <source>
        <dbReference type="PROSITE" id="PS50043"/>
    </source>
</evidence>
<dbReference type="Gene3D" id="3.40.50.2300">
    <property type="match status" value="1"/>
</dbReference>
<dbReference type="CDD" id="cd06170">
    <property type="entry name" value="LuxR_C_like"/>
    <property type="match status" value="1"/>
</dbReference>
<dbReference type="PROSITE" id="PS50043">
    <property type="entry name" value="HTH_LUXR_2"/>
    <property type="match status" value="1"/>
</dbReference>
<dbReference type="GO" id="GO:0003677">
    <property type="term" value="F:DNA binding"/>
    <property type="evidence" value="ECO:0007669"/>
    <property type="project" value="UniProtKB-KW"/>
</dbReference>
<dbReference type="PANTHER" id="PTHR43214">
    <property type="entry name" value="TWO-COMPONENT RESPONSE REGULATOR"/>
    <property type="match status" value="1"/>
</dbReference>
<organism evidence="9 10">
    <name type="scientific">Amphibacillus marinus</name>
    <dbReference type="NCBI Taxonomy" id="872970"/>
    <lineage>
        <taxon>Bacteria</taxon>
        <taxon>Bacillati</taxon>
        <taxon>Bacillota</taxon>
        <taxon>Bacilli</taxon>
        <taxon>Bacillales</taxon>
        <taxon>Bacillaceae</taxon>
        <taxon>Amphibacillus</taxon>
    </lineage>
</organism>
<gene>
    <name evidence="9" type="ORF">SAMN04488134_102240</name>
</gene>
<sequence length="216" mass="24283">MIKIAIVDDHTVVGEGTKSILSKDPSFDIVYEKSSLNFFRSLTSQHYDVYLIDLDMPDINGLSLAKRILQCHPEAKIIIYTVHDITSHFNQFVEAGVVGFVNKQCSNDELITTIKCAIKDKVILPIEILAQLKRINTIPSQLSEGTQATPISDIEEQILLKVVQGLSNEDIACDLFMSQRNIEQHLTKLFTKANVNSRSELVKKAKQLKLVPMFVL</sequence>
<feature type="domain" description="HTH luxR-type" evidence="7">
    <location>
        <begin position="144"/>
        <end position="209"/>
    </location>
</feature>
<evidence type="ECO:0000259" key="8">
    <source>
        <dbReference type="PROSITE" id="PS50110"/>
    </source>
</evidence>
<dbReference type="InterPro" id="IPR058245">
    <property type="entry name" value="NreC/VraR/RcsB-like_REC"/>
</dbReference>
<dbReference type="STRING" id="872970.SAMN04488134_102240"/>
<evidence type="ECO:0000256" key="1">
    <source>
        <dbReference type="ARBA" id="ARBA00004496"/>
    </source>
</evidence>
<dbReference type="InterPro" id="IPR001789">
    <property type="entry name" value="Sig_transdc_resp-reg_receiver"/>
</dbReference>
<evidence type="ECO:0000256" key="2">
    <source>
        <dbReference type="ARBA" id="ARBA00022553"/>
    </source>
</evidence>
<dbReference type="PRINTS" id="PR00038">
    <property type="entry name" value="HTHLUXR"/>
</dbReference>
<reference evidence="9 10" key="1">
    <citation type="submission" date="2016-10" db="EMBL/GenBank/DDBJ databases">
        <authorList>
            <person name="de Groot N.N."/>
        </authorList>
    </citation>
    <scope>NUCLEOTIDE SEQUENCE [LARGE SCALE GENOMIC DNA]</scope>
    <source>
        <strain evidence="9 10">CGMCC 1.10434</strain>
    </source>
</reference>
<dbReference type="CDD" id="cd17535">
    <property type="entry name" value="REC_NarL-like"/>
    <property type="match status" value="1"/>
</dbReference>
<dbReference type="SMART" id="SM00421">
    <property type="entry name" value="HTH_LUXR"/>
    <property type="match status" value="1"/>
</dbReference>
<dbReference type="InterPro" id="IPR011006">
    <property type="entry name" value="CheY-like_superfamily"/>
</dbReference>
<keyword evidence="5" id="KW-0804">Transcription</keyword>
<dbReference type="GO" id="GO:0000160">
    <property type="term" value="P:phosphorelay signal transduction system"/>
    <property type="evidence" value="ECO:0007669"/>
    <property type="project" value="InterPro"/>
</dbReference>
<dbReference type="InterPro" id="IPR000792">
    <property type="entry name" value="Tscrpt_reg_LuxR_C"/>
</dbReference>
<keyword evidence="3" id="KW-0805">Transcription regulation</keyword>
<dbReference type="SUPFAM" id="SSF46894">
    <property type="entry name" value="C-terminal effector domain of the bipartite response regulators"/>
    <property type="match status" value="1"/>
</dbReference>
<dbReference type="Proteomes" id="UP000199300">
    <property type="component" value="Unassembled WGS sequence"/>
</dbReference>
<keyword evidence="2 6" id="KW-0597">Phosphoprotein</keyword>
<evidence type="ECO:0000256" key="6">
    <source>
        <dbReference type="PROSITE-ProRule" id="PRU00169"/>
    </source>
</evidence>
<dbReference type="InterPro" id="IPR039420">
    <property type="entry name" value="WalR-like"/>
</dbReference>
<accession>A0A1H8KD38</accession>
<dbReference type="GO" id="GO:0006355">
    <property type="term" value="P:regulation of DNA-templated transcription"/>
    <property type="evidence" value="ECO:0007669"/>
    <property type="project" value="InterPro"/>
</dbReference>
<dbReference type="PROSITE" id="PS50110">
    <property type="entry name" value="RESPONSE_REGULATORY"/>
    <property type="match status" value="1"/>
</dbReference>
<keyword evidence="10" id="KW-1185">Reference proteome</keyword>
<evidence type="ECO:0000256" key="4">
    <source>
        <dbReference type="ARBA" id="ARBA00023125"/>
    </source>
</evidence>
<dbReference type="InterPro" id="IPR016032">
    <property type="entry name" value="Sig_transdc_resp-reg_C-effctor"/>
</dbReference>
<evidence type="ECO:0000313" key="10">
    <source>
        <dbReference type="Proteomes" id="UP000199300"/>
    </source>
</evidence>
<name>A0A1H8KD38_9BACI</name>
<dbReference type="SMART" id="SM00448">
    <property type="entry name" value="REC"/>
    <property type="match status" value="1"/>
</dbReference>
<evidence type="ECO:0000256" key="5">
    <source>
        <dbReference type="ARBA" id="ARBA00023163"/>
    </source>
</evidence>
<dbReference type="AlphaFoldDB" id="A0A1H8KD38"/>
<dbReference type="GO" id="GO:0005737">
    <property type="term" value="C:cytoplasm"/>
    <property type="evidence" value="ECO:0007669"/>
    <property type="project" value="UniProtKB-SubCell"/>
</dbReference>
<dbReference type="RefSeq" id="WP_091495500.1">
    <property type="nucleotide sequence ID" value="NZ_FODJ01000002.1"/>
</dbReference>
<dbReference type="Pfam" id="PF00196">
    <property type="entry name" value="GerE"/>
    <property type="match status" value="1"/>
</dbReference>
<feature type="modified residue" description="4-aspartylphosphate" evidence="6">
    <location>
        <position position="53"/>
    </location>
</feature>